<sequence>MKKEKARKILMIIGLAICMATLAVSIVFIAKIIELDVLRKTLIGVIIALASVLLIIIGITQRWIVPGIITKIVAIAMIVAMIFCINYINITTKALDKISNMKTEISNVRVYVMNDSAIDKLQDVRSDRYGIVTGLDNENTEKALNLIAKELNTSISYTKYTGIMQLMEALYNNKVDAIVLNSAFIPVLESVSEYSDMDKKIKSIWSVDIEKLVEDDSNTNPSGDDTKEPETKDPYDQYKDYLYGGDDVFTLYVSGIDTNGSPMVNRNSDVNILITFNTKTRQILMINTPRDFYVPLSISNGVKDKLTHAGCYGIQVSVDTLQMLYGIKIDDYLKINFTGFVNVIDQLGGVNVYSEYDFTSVDGYSYKKGYNMLDGRLALSFARERHAFGSGDRQRGKNQMAVIKAIIDKCTSTDALLNYESVLGAISDSIATSMSRDEITDLIKMQLSDMKGWNIVTYSVDGKGDNLMTFSLKAPNYVMVPTEATVIKAKEYLAKIYAGDKIEG</sequence>
<dbReference type="GeneID" id="98918779"/>
<dbReference type="eggNOG" id="COG1316">
    <property type="taxonomic scope" value="Bacteria"/>
</dbReference>
<comment type="caution">
    <text evidence="5">The sequence shown here is derived from an EMBL/GenBank/DDBJ whole genome shotgun (WGS) entry which is preliminary data.</text>
</comment>
<dbReference type="EMBL" id="ABWN01000018">
    <property type="protein sequence ID" value="EFF69505.1"/>
    <property type="molecule type" value="Genomic_DNA"/>
</dbReference>
<dbReference type="NCBIfam" id="TIGR00350">
    <property type="entry name" value="lytR_cpsA_psr"/>
    <property type="match status" value="1"/>
</dbReference>
<comment type="similarity">
    <text evidence="1">Belongs to the LytR/CpsA/Psr (LCP) family.</text>
</comment>
<keyword evidence="3" id="KW-0812">Transmembrane</keyword>
<feature type="domain" description="Cell envelope-related transcriptional attenuator" evidence="4">
    <location>
        <begin position="267"/>
        <end position="410"/>
    </location>
</feature>
<gene>
    <name evidence="5" type="ORF">BUTYVIB_00416</name>
</gene>
<dbReference type="PANTHER" id="PTHR33392">
    <property type="entry name" value="POLYISOPRENYL-TEICHOIC ACID--PEPTIDOGLYCAN TEICHOIC ACID TRANSFERASE TAGU"/>
    <property type="match status" value="1"/>
</dbReference>
<evidence type="ECO:0000313" key="6">
    <source>
        <dbReference type="Proteomes" id="UP000006238"/>
    </source>
</evidence>
<keyword evidence="6" id="KW-1185">Reference proteome</keyword>
<evidence type="ECO:0000313" key="5">
    <source>
        <dbReference type="EMBL" id="EFF69505.1"/>
    </source>
</evidence>
<name>D4RX65_9FIRM</name>
<feature type="region of interest" description="Disordered" evidence="2">
    <location>
        <begin position="215"/>
        <end position="234"/>
    </location>
</feature>
<dbReference type="HOGENOM" id="CLU_016455_9_2_9"/>
<feature type="compositionally biased region" description="Basic and acidic residues" evidence="2">
    <location>
        <begin position="224"/>
        <end position="234"/>
    </location>
</feature>
<feature type="transmembrane region" description="Helical" evidence="3">
    <location>
        <begin position="9"/>
        <end position="30"/>
    </location>
</feature>
<proteinExistence type="inferred from homology"/>
<accession>D4RX65</accession>
<reference evidence="5 6" key="1">
    <citation type="submission" date="2010-02" db="EMBL/GenBank/DDBJ databases">
        <authorList>
            <person name="Weinstock G."/>
            <person name="Sodergren E."/>
            <person name="Clifton S."/>
            <person name="Fulton L."/>
            <person name="Fulton B."/>
            <person name="Courtney L."/>
            <person name="Fronick C."/>
            <person name="Harrison M."/>
            <person name="Strong C."/>
            <person name="Farmer C."/>
            <person name="Delahaunty K."/>
            <person name="Markovic C."/>
            <person name="Hall O."/>
            <person name="Minx P."/>
            <person name="Tomlinson C."/>
            <person name="Mitreva M."/>
            <person name="Nelson J."/>
            <person name="Hou S."/>
            <person name="Wollam A."/>
            <person name="Pepin K.H."/>
            <person name="Johnson M."/>
            <person name="Bhonagiri V."/>
            <person name="Zhang X."/>
            <person name="Suruliraj S."/>
            <person name="Warren W."/>
            <person name="Chinwalla A."/>
            <person name="Mardis E.R."/>
            <person name="Wilson R.K."/>
        </authorList>
    </citation>
    <scope>NUCLEOTIDE SEQUENCE [LARGE SCALE GENOMIC DNA]</scope>
    <source>
        <strain evidence="5 6">DSM 2876</strain>
    </source>
</reference>
<evidence type="ECO:0000256" key="1">
    <source>
        <dbReference type="ARBA" id="ARBA00006068"/>
    </source>
</evidence>
<feature type="transmembrane region" description="Helical" evidence="3">
    <location>
        <begin position="72"/>
        <end position="90"/>
    </location>
</feature>
<dbReference type="Gene3D" id="3.40.190.10">
    <property type="entry name" value="Periplasmic binding protein-like II"/>
    <property type="match status" value="1"/>
</dbReference>
<organism evidence="5 6">
    <name type="scientific">Eshraghiella crossota DSM 2876</name>
    <dbReference type="NCBI Taxonomy" id="511680"/>
    <lineage>
        <taxon>Bacteria</taxon>
        <taxon>Bacillati</taxon>
        <taxon>Bacillota</taxon>
        <taxon>Clostridia</taxon>
        <taxon>Lachnospirales</taxon>
        <taxon>Lachnospiraceae</taxon>
        <taxon>Eshraghiella</taxon>
    </lineage>
</organism>
<dbReference type="RefSeq" id="WP_005601231.1">
    <property type="nucleotide sequence ID" value="NZ_GG663519.1"/>
</dbReference>
<dbReference type="Gene3D" id="3.40.630.190">
    <property type="entry name" value="LCP protein"/>
    <property type="match status" value="1"/>
</dbReference>
<keyword evidence="3" id="KW-1133">Transmembrane helix</keyword>
<dbReference type="InterPro" id="IPR050922">
    <property type="entry name" value="LytR/CpsA/Psr_CW_biosynth"/>
</dbReference>
<keyword evidence="3" id="KW-0472">Membrane</keyword>
<dbReference type="Proteomes" id="UP000006238">
    <property type="component" value="Unassembled WGS sequence"/>
</dbReference>
<dbReference type="AlphaFoldDB" id="D4RX65"/>
<dbReference type="Pfam" id="PF03816">
    <property type="entry name" value="LytR_cpsA_psr"/>
    <property type="match status" value="1"/>
</dbReference>
<evidence type="ECO:0000256" key="3">
    <source>
        <dbReference type="SAM" id="Phobius"/>
    </source>
</evidence>
<evidence type="ECO:0000259" key="4">
    <source>
        <dbReference type="Pfam" id="PF03816"/>
    </source>
</evidence>
<dbReference type="PANTHER" id="PTHR33392:SF6">
    <property type="entry name" value="POLYISOPRENYL-TEICHOIC ACID--PEPTIDOGLYCAN TEICHOIC ACID TRANSFERASE TAGU"/>
    <property type="match status" value="1"/>
</dbReference>
<feature type="transmembrane region" description="Helical" evidence="3">
    <location>
        <begin position="42"/>
        <end position="60"/>
    </location>
</feature>
<evidence type="ECO:0000256" key="2">
    <source>
        <dbReference type="SAM" id="MobiDB-lite"/>
    </source>
</evidence>
<dbReference type="InterPro" id="IPR004474">
    <property type="entry name" value="LytR_CpsA_psr"/>
</dbReference>
<protein>
    <submittedName>
        <fullName evidence="5">Cell envelope-like function transcriptional attenuator common domain protein</fullName>
    </submittedName>
</protein>